<evidence type="ECO:0000256" key="11">
    <source>
        <dbReference type="ARBA" id="ARBA00049558"/>
    </source>
</evidence>
<comment type="cofactor">
    <cofactor evidence="1 12">
        <name>Zn(2+)</name>
        <dbReference type="ChEBI" id="CHEBI:29105"/>
    </cofactor>
</comment>
<evidence type="ECO:0000256" key="9">
    <source>
        <dbReference type="ARBA" id="ARBA00032005"/>
    </source>
</evidence>
<evidence type="ECO:0000256" key="10">
    <source>
        <dbReference type="ARBA" id="ARBA00049252"/>
    </source>
</evidence>
<feature type="domain" description="CMP/dCMP-type deaminase" evidence="13">
    <location>
        <begin position="4"/>
        <end position="134"/>
    </location>
</feature>
<evidence type="ECO:0000259" key="13">
    <source>
        <dbReference type="PROSITE" id="PS51747"/>
    </source>
</evidence>
<dbReference type="NCBIfam" id="NF004064">
    <property type="entry name" value="PRK05578.1"/>
    <property type="match status" value="1"/>
</dbReference>
<dbReference type="InterPro" id="IPR016193">
    <property type="entry name" value="Cytidine_deaminase-like"/>
</dbReference>
<comment type="similarity">
    <text evidence="3 12">Belongs to the cytidine and deoxycytidylate deaminase family.</text>
</comment>
<keyword evidence="6 12" id="KW-0479">Metal-binding</keyword>
<dbReference type="PROSITE" id="PS51747">
    <property type="entry name" value="CYT_DCMP_DEAMINASES_2"/>
    <property type="match status" value="1"/>
</dbReference>
<dbReference type="PANTHER" id="PTHR11644:SF2">
    <property type="entry name" value="CYTIDINE DEAMINASE"/>
    <property type="match status" value="1"/>
</dbReference>
<comment type="catalytic activity">
    <reaction evidence="11 12">
        <text>cytidine + H2O + H(+) = uridine + NH4(+)</text>
        <dbReference type="Rhea" id="RHEA:16069"/>
        <dbReference type="ChEBI" id="CHEBI:15377"/>
        <dbReference type="ChEBI" id="CHEBI:15378"/>
        <dbReference type="ChEBI" id="CHEBI:16704"/>
        <dbReference type="ChEBI" id="CHEBI:17562"/>
        <dbReference type="ChEBI" id="CHEBI:28938"/>
        <dbReference type="EC" id="3.5.4.5"/>
    </reaction>
</comment>
<keyword evidence="7 12" id="KW-0378">Hydrolase</keyword>
<keyword evidence="15" id="KW-1185">Reference proteome</keyword>
<evidence type="ECO:0000256" key="5">
    <source>
        <dbReference type="ARBA" id="ARBA00018266"/>
    </source>
</evidence>
<evidence type="ECO:0000256" key="2">
    <source>
        <dbReference type="ARBA" id="ARBA00003949"/>
    </source>
</evidence>
<keyword evidence="8 12" id="KW-0862">Zinc</keyword>
<dbReference type="InterPro" id="IPR016192">
    <property type="entry name" value="APOBEC/CMP_deaminase_Zn-bd"/>
</dbReference>
<reference evidence="14 15" key="1">
    <citation type="journal article" date="2022" name="Genome Biol. Evol.">
        <title>Host diet, physiology and behaviors set the stage for Lachnospiraceae cladogenesis.</title>
        <authorList>
            <person name="Vera-Ponce De Leon A."/>
            <person name="Schneider M."/>
            <person name="Jahnes B.C."/>
            <person name="Sadowski V."/>
            <person name="Camuy-Velez L.A."/>
            <person name="Duan J."/>
            <person name="Sabree Z.L."/>
        </authorList>
    </citation>
    <scope>NUCLEOTIDE SEQUENCE [LARGE SCALE GENOMIC DNA]</scope>
    <source>
        <strain evidence="14 15">PAL227</strain>
    </source>
</reference>
<accession>A0ABT1EFF2</accession>
<name>A0ABT1EFF2_9FIRM</name>
<dbReference type="PANTHER" id="PTHR11644">
    <property type="entry name" value="CYTIDINE DEAMINASE"/>
    <property type="match status" value="1"/>
</dbReference>
<dbReference type="SUPFAM" id="SSF53927">
    <property type="entry name" value="Cytidine deaminase-like"/>
    <property type="match status" value="1"/>
</dbReference>
<evidence type="ECO:0000256" key="7">
    <source>
        <dbReference type="ARBA" id="ARBA00022801"/>
    </source>
</evidence>
<evidence type="ECO:0000256" key="3">
    <source>
        <dbReference type="ARBA" id="ARBA00006576"/>
    </source>
</evidence>
<evidence type="ECO:0000256" key="4">
    <source>
        <dbReference type="ARBA" id="ARBA00012783"/>
    </source>
</evidence>
<dbReference type="InterPro" id="IPR002125">
    <property type="entry name" value="CMP_dCMP_dom"/>
</dbReference>
<dbReference type="PROSITE" id="PS00903">
    <property type="entry name" value="CYT_DCMP_DEAMINASES_1"/>
    <property type="match status" value="1"/>
</dbReference>
<evidence type="ECO:0000256" key="8">
    <source>
        <dbReference type="ARBA" id="ARBA00022833"/>
    </source>
</evidence>
<dbReference type="CDD" id="cd01283">
    <property type="entry name" value="cytidine_deaminase"/>
    <property type="match status" value="1"/>
</dbReference>
<dbReference type="Proteomes" id="UP001523565">
    <property type="component" value="Unassembled WGS sequence"/>
</dbReference>
<dbReference type="NCBIfam" id="TIGR01354">
    <property type="entry name" value="cyt_deam_tetra"/>
    <property type="match status" value="1"/>
</dbReference>
<evidence type="ECO:0000313" key="14">
    <source>
        <dbReference type="EMBL" id="MCP1109433.1"/>
    </source>
</evidence>
<comment type="function">
    <text evidence="2 12">This enzyme scavenges exogenous and endogenous cytidine and 2'-deoxycytidine for UMP synthesis.</text>
</comment>
<comment type="catalytic activity">
    <reaction evidence="10 12">
        <text>2'-deoxycytidine + H2O + H(+) = 2'-deoxyuridine + NH4(+)</text>
        <dbReference type="Rhea" id="RHEA:13433"/>
        <dbReference type="ChEBI" id="CHEBI:15377"/>
        <dbReference type="ChEBI" id="CHEBI:15378"/>
        <dbReference type="ChEBI" id="CHEBI:15698"/>
        <dbReference type="ChEBI" id="CHEBI:16450"/>
        <dbReference type="ChEBI" id="CHEBI:28938"/>
        <dbReference type="EC" id="3.5.4.5"/>
    </reaction>
</comment>
<dbReference type="EC" id="3.5.4.5" evidence="4 12"/>
<evidence type="ECO:0000256" key="12">
    <source>
        <dbReference type="RuleBase" id="RU364006"/>
    </source>
</evidence>
<dbReference type="InterPro" id="IPR006262">
    <property type="entry name" value="Cyt_deam_tetra"/>
</dbReference>
<dbReference type="Pfam" id="PF00383">
    <property type="entry name" value="dCMP_cyt_deam_1"/>
    <property type="match status" value="1"/>
</dbReference>
<dbReference type="GO" id="GO:0004126">
    <property type="term" value="F:cytidine deaminase activity"/>
    <property type="evidence" value="ECO:0007669"/>
    <property type="project" value="UniProtKB-EC"/>
</dbReference>
<protein>
    <recommendedName>
        <fullName evidence="5 12">Cytidine deaminase</fullName>
        <ecNumber evidence="4 12">3.5.4.5</ecNumber>
    </recommendedName>
    <alternativeName>
        <fullName evidence="9 12">Cytidine aminohydrolase</fullName>
    </alternativeName>
</protein>
<dbReference type="Gene3D" id="3.40.140.10">
    <property type="entry name" value="Cytidine Deaminase, domain 2"/>
    <property type="match status" value="1"/>
</dbReference>
<evidence type="ECO:0000313" key="15">
    <source>
        <dbReference type="Proteomes" id="UP001523565"/>
    </source>
</evidence>
<proteinExistence type="inferred from homology"/>
<dbReference type="RefSeq" id="WP_262068341.1">
    <property type="nucleotide sequence ID" value="NZ_JAMXOC010000003.1"/>
</dbReference>
<organism evidence="14 15">
    <name type="scientific">Ohessyouella blattaphilus</name>
    <dbReference type="NCBI Taxonomy" id="2949333"/>
    <lineage>
        <taxon>Bacteria</taxon>
        <taxon>Bacillati</taxon>
        <taxon>Bacillota</taxon>
        <taxon>Clostridia</taxon>
        <taxon>Lachnospirales</taxon>
        <taxon>Lachnospiraceae</taxon>
        <taxon>Ohessyouella</taxon>
    </lineage>
</organism>
<dbReference type="InterPro" id="IPR050202">
    <property type="entry name" value="Cyt/Deoxycyt_deaminase"/>
</dbReference>
<evidence type="ECO:0000256" key="6">
    <source>
        <dbReference type="ARBA" id="ARBA00022723"/>
    </source>
</evidence>
<sequence length="139" mass="15163">MEESRRNELLEVAQKAVKKAYAPYSFFKVGAALLTEDGSVYSGCNIENAAYSPTICAERTALAKAVSEGHLAFTGILIVSEDGKGNTAFTSPCGVCRQTLREFCSDDFEVILSDGREFRSYTLGELLPLSFSKEDVLND</sequence>
<comment type="caution">
    <text evidence="14">The sequence shown here is derived from an EMBL/GenBank/DDBJ whole genome shotgun (WGS) entry which is preliminary data.</text>
</comment>
<dbReference type="EMBL" id="JAMZFV010000003">
    <property type="protein sequence ID" value="MCP1109433.1"/>
    <property type="molecule type" value="Genomic_DNA"/>
</dbReference>
<evidence type="ECO:0000256" key="1">
    <source>
        <dbReference type="ARBA" id="ARBA00001947"/>
    </source>
</evidence>
<gene>
    <name evidence="14" type="primary">cdd</name>
    <name evidence="14" type="ORF">NK118_04115</name>
</gene>